<gene>
    <name evidence="1" type="ORF">TM448A00317_0033</name>
    <name evidence="2" type="ORF">TM448B00343_0038</name>
</gene>
<reference evidence="1" key="1">
    <citation type="submission" date="2020-03" db="EMBL/GenBank/DDBJ databases">
        <title>The deep terrestrial virosphere.</title>
        <authorList>
            <person name="Holmfeldt K."/>
            <person name="Nilsson E."/>
            <person name="Simone D."/>
            <person name="Lopez-Fernandez M."/>
            <person name="Wu X."/>
            <person name="de Brujin I."/>
            <person name="Lundin D."/>
            <person name="Andersson A."/>
            <person name="Bertilsson S."/>
            <person name="Dopson M."/>
        </authorList>
    </citation>
    <scope>NUCLEOTIDE SEQUENCE</scope>
    <source>
        <strain evidence="1">TM448A00317</strain>
        <strain evidence="2">TM448B00343</strain>
    </source>
</reference>
<evidence type="ECO:0000313" key="1">
    <source>
        <dbReference type="EMBL" id="QJA46131.1"/>
    </source>
</evidence>
<dbReference type="EMBL" id="MT144003">
    <property type="protein sequence ID" value="QJA46131.1"/>
    <property type="molecule type" value="Genomic_DNA"/>
</dbReference>
<proteinExistence type="predicted"/>
<organism evidence="1">
    <name type="scientific">viral metagenome</name>
    <dbReference type="NCBI Taxonomy" id="1070528"/>
    <lineage>
        <taxon>unclassified sequences</taxon>
        <taxon>metagenomes</taxon>
        <taxon>organismal metagenomes</taxon>
    </lineage>
</organism>
<protein>
    <submittedName>
        <fullName evidence="1">Uncharacterized protein</fullName>
    </submittedName>
</protein>
<accession>A0A6H1ZFD1</accession>
<sequence length="72" mass="8380">MRKMTRPIICLLIFVAILLVSAEGCRTRVELVYVGMDRVIQELPNGNFEVTPELVILYRKYKKFYEDNKGGK</sequence>
<evidence type="ECO:0000313" key="2">
    <source>
        <dbReference type="EMBL" id="QJH95032.1"/>
    </source>
</evidence>
<name>A0A6H1ZFD1_9ZZZZ</name>
<dbReference type="EMBL" id="MT144611">
    <property type="protein sequence ID" value="QJH95032.1"/>
    <property type="molecule type" value="Genomic_DNA"/>
</dbReference>
<dbReference type="AlphaFoldDB" id="A0A6H1ZFD1"/>